<dbReference type="AlphaFoldDB" id="A0A9D4Z3X9"/>
<proteinExistence type="predicted"/>
<dbReference type="PANTHER" id="PTHR39639">
    <property type="entry name" value="CHROMOSOME 16, WHOLE GENOME SHOTGUN SEQUENCE"/>
    <property type="match status" value="1"/>
</dbReference>
<protein>
    <recommendedName>
        <fullName evidence="1">GmrSD restriction endonucleases N-terminal domain-containing protein</fullName>
    </recommendedName>
</protein>
<dbReference type="OrthoDB" id="5419821at2759"/>
<keyword evidence="3" id="KW-1185">Reference proteome</keyword>
<gene>
    <name evidence="2" type="ORF">GOP47_0024759</name>
</gene>
<evidence type="ECO:0000313" key="2">
    <source>
        <dbReference type="EMBL" id="KAI5060339.1"/>
    </source>
</evidence>
<accession>A0A9D4Z3X9</accession>
<dbReference type="PANTHER" id="PTHR39639:SF1">
    <property type="entry name" value="DUF262 DOMAIN-CONTAINING PROTEIN"/>
    <property type="match status" value="1"/>
</dbReference>
<feature type="domain" description="GmrSD restriction endonucleases N-terminal" evidence="1">
    <location>
        <begin position="102"/>
        <end position="252"/>
    </location>
</feature>
<reference evidence="2" key="1">
    <citation type="submission" date="2021-01" db="EMBL/GenBank/DDBJ databases">
        <title>Adiantum capillus-veneris genome.</title>
        <authorList>
            <person name="Fang Y."/>
            <person name="Liao Q."/>
        </authorList>
    </citation>
    <scope>NUCLEOTIDE SEQUENCE</scope>
    <source>
        <strain evidence="2">H3</strain>
        <tissue evidence="2">Leaf</tissue>
    </source>
</reference>
<evidence type="ECO:0000313" key="3">
    <source>
        <dbReference type="Proteomes" id="UP000886520"/>
    </source>
</evidence>
<evidence type="ECO:0000259" key="1">
    <source>
        <dbReference type="Pfam" id="PF03235"/>
    </source>
</evidence>
<sequence length="433" mass="50310">MATLPQHRIARLQLGPSLTDANGQFIVSCGNTFFCPRSFVYVKPRRLTELRQRTTCCWASLLLHSTQVDDKDTDFSLASNVERRLVSGERVLQISKADFTVSSVLDKIKRGKLDLRPSYQREYVWDKKTASKLIESLLLNIPLPTMFFHEKSQGLLEVVDGKQRLTSIWCFMEEEKFPDGSDFALSGLDVLEKLNGKKYSELDDSLREVMRDFALNVHTISRNSDDVVVFEVFERLNMGSTQLNEQELRNCVFQGSYIDFLNDVAQHPAMLKAFRQDAPHKRMKDREFILRFFCLRRGGVEKFTLPAKNWLNEEMRCHKNLDGKEKREMALDFSRCITLSVEVFGDQVFRLPRGLKYDVDVNVCLWDTVMLGFVNYKRIDLVRSNKGKIAQALHKLLVEDEEFRGYLFSNPRALKLRMQRWTDILRQILGPPQ</sequence>
<organism evidence="2 3">
    <name type="scientific">Adiantum capillus-veneris</name>
    <name type="common">Maidenhair fern</name>
    <dbReference type="NCBI Taxonomy" id="13818"/>
    <lineage>
        <taxon>Eukaryota</taxon>
        <taxon>Viridiplantae</taxon>
        <taxon>Streptophyta</taxon>
        <taxon>Embryophyta</taxon>
        <taxon>Tracheophyta</taxon>
        <taxon>Polypodiopsida</taxon>
        <taxon>Polypodiidae</taxon>
        <taxon>Polypodiales</taxon>
        <taxon>Pteridineae</taxon>
        <taxon>Pteridaceae</taxon>
        <taxon>Vittarioideae</taxon>
        <taxon>Adiantum</taxon>
    </lineage>
</organism>
<dbReference type="InterPro" id="IPR004919">
    <property type="entry name" value="GmrSD_N"/>
</dbReference>
<comment type="caution">
    <text evidence="2">The sequence shown here is derived from an EMBL/GenBank/DDBJ whole genome shotgun (WGS) entry which is preliminary data.</text>
</comment>
<dbReference type="Pfam" id="PF03235">
    <property type="entry name" value="GmrSD_N"/>
    <property type="match status" value="1"/>
</dbReference>
<dbReference type="Proteomes" id="UP000886520">
    <property type="component" value="Chromosome 24"/>
</dbReference>
<dbReference type="EMBL" id="JABFUD020000024">
    <property type="protein sequence ID" value="KAI5060339.1"/>
    <property type="molecule type" value="Genomic_DNA"/>
</dbReference>
<name>A0A9D4Z3X9_ADICA</name>